<gene>
    <name evidence="1" type="ORF">Scep_014319</name>
</gene>
<accession>A0AAP0J135</accession>
<evidence type="ECO:0000313" key="1">
    <source>
        <dbReference type="EMBL" id="KAK9125473.1"/>
    </source>
</evidence>
<dbReference type="SUPFAM" id="SSF52047">
    <property type="entry name" value="RNI-like"/>
    <property type="match status" value="1"/>
</dbReference>
<name>A0AAP0J135_9MAGN</name>
<organism evidence="1 2">
    <name type="scientific">Stephania cephalantha</name>
    <dbReference type="NCBI Taxonomy" id="152367"/>
    <lineage>
        <taxon>Eukaryota</taxon>
        <taxon>Viridiplantae</taxon>
        <taxon>Streptophyta</taxon>
        <taxon>Embryophyta</taxon>
        <taxon>Tracheophyta</taxon>
        <taxon>Spermatophyta</taxon>
        <taxon>Magnoliopsida</taxon>
        <taxon>Ranunculales</taxon>
        <taxon>Menispermaceae</taxon>
        <taxon>Menispermoideae</taxon>
        <taxon>Cissampelideae</taxon>
        <taxon>Stephania</taxon>
    </lineage>
</organism>
<dbReference type="Proteomes" id="UP001419268">
    <property type="component" value="Unassembled WGS sequence"/>
</dbReference>
<keyword evidence="2" id="KW-1185">Reference proteome</keyword>
<dbReference type="PANTHER" id="PTHR33463">
    <property type="entry name" value="NB-ARC DOMAIN-CONTAINING PROTEIN-RELATED"/>
    <property type="match status" value="1"/>
</dbReference>
<sequence>MHVNEMRNVRQMGGMWNGWSNNNVTVEVVEDDTVAMVAFPSLEILNLQNMPNLEEWLLEPMSTSFPHLKTLRIEACPNLKIMPSSFPSLKSLDFETDSSAIVVNSLTRNLTNLTYLSIHGCPDLEFLLNELLCKNKYLHTLKVNSCPKFEGLLSKENNYSFEVELHRSCHPILTSTDEIGLDALKELRIRCCLRLSVIQKRSPHSRSCSFKIAMTVS</sequence>
<proteinExistence type="predicted"/>
<dbReference type="EMBL" id="JBBNAG010000006">
    <property type="protein sequence ID" value="KAK9125473.1"/>
    <property type="molecule type" value="Genomic_DNA"/>
</dbReference>
<evidence type="ECO:0000313" key="2">
    <source>
        <dbReference type="Proteomes" id="UP001419268"/>
    </source>
</evidence>
<dbReference type="PANTHER" id="PTHR33463:SF105">
    <property type="entry name" value="AND NB-ARC DOMAIN DISEASE RESISTANCE PROTEIN, PUTATIVE-RELATED"/>
    <property type="match status" value="1"/>
</dbReference>
<reference evidence="1 2" key="1">
    <citation type="submission" date="2024-01" db="EMBL/GenBank/DDBJ databases">
        <title>Genome assemblies of Stephania.</title>
        <authorList>
            <person name="Yang L."/>
        </authorList>
    </citation>
    <scope>NUCLEOTIDE SEQUENCE [LARGE SCALE GENOMIC DNA]</scope>
    <source>
        <strain evidence="1">JXDWG</strain>
        <tissue evidence="1">Leaf</tissue>
    </source>
</reference>
<dbReference type="Gene3D" id="3.80.10.10">
    <property type="entry name" value="Ribonuclease Inhibitor"/>
    <property type="match status" value="1"/>
</dbReference>
<dbReference type="AlphaFoldDB" id="A0AAP0J135"/>
<protein>
    <submittedName>
        <fullName evidence="1">Uncharacterized protein</fullName>
    </submittedName>
</protein>
<dbReference type="InterPro" id="IPR032675">
    <property type="entry name" value="LRR_dom_sf"/>
</dbReference>
<dbReference type="InterPro" id="IPR050905">
    <property type="entry name" value="Plant_NBS-LRR"/>
</dbReference>
<comment type="caution">
    <text evidence="1">The sequence shown here is derived from an EMBL/GenBank/DDBJ whole genome shotgun (WGS) entry which is preliminary data.</text>
</comment>